<evidence type="ECO:0000313" key="2">
    <source>
        <dbReference type="EMBL" id="KAJ7744743.1"/>
    </source>
</evidence>
<comment type="caution">
    <text evidence="2">The sequence shown here is derived from an EMBL/GenBank/DDBJ whole genome shotgun (WGS) entry which is preliminary data.</text>
</comment>
<proteinExistence type="predicted"/>
<sequence length="508" mass="53845">MRSSAPLHLLIVAASALIGHALPRAEPELLVERQASSNLVFAHFVIGIVSDRTSSADWDDDMIRAKAIGIDAFALDIGVDSYTDEQLGFAYESANNNGMKVFISFDFNWYTTAQGTDVGAKIAQYAGLPAQLIVNGLVFASSFAGDGVDVAAIRAAAGVDIYWAPNFHPGESDFSVLDGALNWMAWENNGDNKAPSGGVTITVQEGDNSYLSTLAGKGYIAPVSAWFSTHFGPEVSFSKNWVFPSDLLWYERWVEILALKPTFVEIVTWNDYGESHYIGPLSSIHTDDGSSKWANDMPHDGWLEMAIPFIQAYKAGASSPNAYITSDQIIYWYRVAPKTLNCAATDTTEVPANNASGNYFEGLPNGWDSMMDDVFVVPLLTAAGTVVVNSGGTAYIFDAPAGASAFSVPFQVGAQSFALSRNGAEVMSATSLKLIQNVCPCGIYDFNAYVGTVPASPVDPLGADGLAQLTVGLHVACEATPSLPATPPATTAATTTIVATAAPTSPPV</sequence>
<accession>A0AAD7N3F9</accession>
<evidence type="ECO:0000256" key="1">
    <source>
        <dbReference type="SAM" id="SignalP"/>
    </source>
</evidence>
<feature type="signal peptide" evidence="1">
    <location>
        <begin position="1"/>
        <end position="21"/>
    </location>
</feature>
<keyword evidence="1" id="KW-0732">Signal</keyword>
<evidence type="ECO:0000313" key="3">
    <source>
        <dbReference type="Proteomes" id="UP001215280"/>
    </source>
</evidence>
<dbReference type="Pfam" id="PF03659">
    <property type="entry name" value="Glyco_hydro_71"/>
    <property type="match status" value="1"/>
</dbReference>
<protein>
    <submittedName>
        <fullName evidence="2">Glycoside hydrolase family 71 protein</fullName>
    </submittedName>
</protein>
<organism evidence="2 3">
    <name type="scientific">Mycena maculata</name>
    <dbReference type="NCBI Taxonomy" id="230809"/>
    <lineage>
        <taxon>Eukaryota</taxon>
        <taxon>Fungi</taxon>
        <taxon>Dikarya</taxon>
        <taxon>Basidiomycota</taxon>
        <taxon>Agaricomycotina</taxon>
        <taxon>Agaricomycetes</taxon>
        <taxon>Agaricomycetidae</taxon>
        <taxon>Agaricales</taxon>
        <taxon>Marasmiineae</taxon>
        <taxon>Mycenaceae</taxon>
        <taxon>Mycena</taxon>
    </lineage>
</organism>
<dbReference type="CDD" id="cd11577">
    <property type="entry name" value="GH71"/>
    <property type="match status" value="1"/>
</dbReference>
<dbReference type="AlphaFoldDB" id="A0AAD7N3F9"/>
<gene>
    <name evidence="2" type="ORF">DFH07DRAFT_749247</name>
</gene>
<reference evidence="2" key="1">
    <citation type="submission" date="2023-03" db="EMBL/GenBank/DDBJ databases">
        <title>Massive genome expansion in bonnet fungi (Mycena s.s.) driven by repeated elements and novel gene families across ecological guilds.</title>
        <authorList>
            <consortium name="Lawrence Berkeley National Laboratory"/>
            <person name="Harder C.B."/>
            <person name="Miyauchi S."/>
            <person name="Viragh M."/>
            <person name="Kuo A."/>
            <person name="Thoen E."/>
            <person name="Andreopoulos B."/>
            <person name="Lu D."/>
            <person name="Skrede I."/>
            <person name="Drula E."/>
            <person name="Henrissat B."/>
            <person name="Morin E."/>
            <person name="Kohler A."/>
            <person name="Barry K."/>
            <person name="LaButti K."/>
            <person name="Morin E."/>
            <person name="Salamov A."/>
            <person name="Lipzen A."/>
            <person name="Mereny Z."/>
            <person name="Hegedus B."/>
            <person name="Baldrian P."/>
            <person name="Stursova M."/>
            <person name="Weitz H."/>
            <person name="Taylor A."/>
            <person name="Grigoriev I.V."/>
            <person name="Nagy L.G."/>
            <person name="Martin F."/>
            <person name="Kauserud H."/>
        </authorList>
    </citation>
    <scope>NUCLEOTIDE SEQUENCE</scope>
    <source>
        <strain evidence="2">CBHHK188m</strain>
    </source>
</reference>
<dbReference type="EMBL" id="JARJLG010000106">
    <property type="protein sequence ID" value="KAJ7744743.1"/>
    <property type="molecule type" value="Genomic_DNA"/>
</dbReference>
<feature type="chain" id="PRO_5041943546" evidence="1">
    <location>
        <begin position="22"/>
        <end position="508"/>
    </location>
</feature>
<dbReference type="Gene3D" id="3.20.20.80">
    <property type="entry name" value="Glycosidases"/>
    <property type="match status" value="1"/>
</dbReference>
<dbReference type="InterPro" id="IPR005197">
    <property type="entry name" value="Glyco_hydro_71"/>
</dbReference>
<name>A0AAD7N3F9_9AGAR</name>
<keyword evidence="3" id="KW-1185">Reference proteome</keyword>
<dbReference type="Proteomes" id="UP001215280">
    <property type="component" value="Unassembled WGS sequence"/>
</dbReference>
<keyword evidence="2" id="KW-0378">Hydrolase</keyword>
<dbReference type="GO" id="GO:0051118">
    <property type="term" value="F:glucan endo-1,3-alpha-glucosidase activity"/>
    <property type="evidence" value="ECO:0007669"/>
    <property type="project" value="InterPro"/>
</dbReference>